<dbReference type="EMBL" id="JAGXEW010000448">
    <property type="protein sequence ID" value="KAK1139446.1"/>
    <property type="molecule type" value="Genomic_DNA"/>
</dbReference>
<feature type="compositionally biased region" description="Polar residues" evidence="1">
    <location>
        <begin position="7"/>
        <end position="17"/>
    </location>
</feature>
<reference evidence="2" key="1">
    <citation type="submission" date="2022-02" db="EMBL/GenBank/DDBJ databases">
        <title>Atlantic sturgeon de novo genome assembly.</title>
        <authorList>
            <person name="Stock M."/>
            <person name="Klopp C."/>
            <person name="Guiguen Y."/>
            <person name="Cabau C."/>
            <person name="Parinello H."/>
            <person name="Santidrian Yebra-Pimentel E."/>
            <person name="Kuhl H."/>
            <person name="Dirks R.P."/>
            <person name="Guessner J."/>
            <person name="Wuertz S."/>
            <person name="Du K."/>
            <person name="Schartl M."/>
        </authorList>
    </citation>
    <scope>NUCLEOTIDE SEQUENCE</scope>
    <source>
        <strain evidence="2">STURGEONOMICS-FGT-2020</strain>
        <tissue evidence="2">Whole blood</tissue>
    </source>
</reference>
<accession>A0AAD8CDS7</accession>
<evidence type="ECO:0000313" key="3">
    <source>
        <dbReference type="Proteomes" id="UP001230051"/>
    </source>
</evidence>
<feature type="region of interest" description="Disordered" evidence="1">
    <location>
        <begin position="1"/>
        <end position="55"/>
    </location>
</feature>
<dbReference type="AlphaFoldDB" id="A0AAD8CDS7"/>
<keyword evidence="3" id="KW-1185">Reference proteome</keyword>
<evidence type="ECO:0000256" key="1">
    <source>
        <dbReference type="SAM" id="MobiDB-lite"/>
    </source>
</evidence>
<dbReference type="Proteomes" id="UP001230051">
    <property type="component" value="Unassembled WGS sequence"/>
</dbReference>
<name>A0AAD8CDS7_ACIOX</name>
<comment type="caution">
    <text evidence="2">The sequence shown here is derived from an EMBL/GenBank/DDBJ whole genome shotgun (WGS) entry which is preliminary data.</text>
</comment>
<feature type="region of interest" description="Disordered" evidence="1">
    <location>
        <begin position="197"/>
        <end position="222"/>
    </location>
</feature>
<protein>
    <submittedName>
        <fullName evidence="2">Uncharacterized protein</fullName>
    </submittedName>
</protein>
<gene>
    <name evidence="2" type="ORF">AOXY_G37585</name>
</gene>
<sequence length="336" mass="36392">MKMKGYLSSSQRTSTTRHLPARAPRDSLGSPPDRRPWDGAAQPPVSRGSPDIDELERSLRELNMQVRSLASSLDLGLRTEGAGGSDMTTSTLDRAPSRERASMDWFLNPEHLVDSLRGQGQTGLCPQQAGWAVSSPADSTPACPGAPHWTCPSLWAPPMLSGYAPCCPDPRSGRRPGPGAPPAAAGDPEIPRLAVTPAQEEAVCTRSHSPQPPRGPLTGDRQPWSPYSLAPLPCTLHGLGEEGEHTALCVHTALITVYTHCTDHFSLPARLSRTSLHSPGLFSSPLAGWTRTCQLSGEWGRVGRSAQSRMLTSHLINEYRSTLQWKIKHLLDKVIY</sequence>
<evidence type="ECO:0000313" key="2">
    <source>
        <dbReference type="EMBL" id="KAK1139446.1"/>
    </source>
</evidence>
<proteinExistence type="predicted"/>
<feature type="region of interest" description="Disordered" evidence="1">
    <location>
        <begin position="77"/>
        <end position="97"/>
    </location>
</feature>
<organism evidence="2 3">
    <name type="scientific">Acipenser oxyrinchus oxyrinchus</name>
    <dbReference type="NCBI Taxonomy" id="40147"/>
    <lineage>
        <taxon>Eukaryota</taxon>
        <taxon>Metazoa</taxon>
        <taxon>Chordata</taxon>
        <taxon>Craniata</taxon>
        <taxon>Vertebrata</taxon>
        <taxon>Euteleostomi</taxon>
        <taxon>Actinopterygii</taxon>
        <taxon>Chondrostei</taxon>
        <taxon>Acipenseriformes</taxon>
        <taxon>Acipenseridae</taxon>
        <taxon>Acipenser</taxon>
    </lineage>
</organism>